<comment type="caution">
    <text evidence="2">The sequence shown here is derived from an EMBL/GenBank/DDBJ whole genome shotgun (WGS) entry which is preliminary data.</text>
</comment>
<keyword evidence="3" id="KW-1185">Reference proteome</keyword>
<reference evidence="2 3" key="1">
    <citation type="submission" date="2022-12" db="EMBL/GenBank/DDBJ databases">
        <title>Draft genome sequence of Paenibacillus sp. dW9.</title>
        <authorList>
            <person name="Choi E.-W."/>
            <person name="Kim D.-U."/>
        </authorList>
    </citation>
    <scope>NUCLEOTIDE SEQUENCE [LARGE SCALE GENOMIC DNA]</scope>
    <source>
        <strain evidence="3">dW9</strain>
    </source>
</reference>
<gene>
    <name evidence="2" type="ORF">O9H85_03905</name>
</gene>
<sequence length="318" mass="35332">MRYIVIGGSGHIGTYLVPALVRLGHEVIEVSRGERQPYRPDPAWNEVRRVPLDRDKAEADGSFGQRIRELQGDVIIDLICFTLESAQQVTEALEGEVHHYLSCGTIWVHGPSVTVPVTEEQPRRPFGDYGIRKAKIEAYLLDKARKGRFPATVLHPGHIVGPGWVPLNPAGHFNPDVFARLAAGKEISIPNLGMETVHHVHAEDVAQAFIKASQCWSQAVGHSFHVVSPAAVSLRGYAETAASWFGHEAVLRFEPFESMKHSLGNGEARTVYDHIAHSPSCSIEKARRLLGYEPRYSSMEAVRESVNWLIEQKKIDVS</sequence>
<feature type="domain" description="NAD-dependent epimerase/dehydratase" evidence="1">
    <location>
        <begin position="4"/>
        <end position="214"/>
    </location>
</feature>
<proteinExistence type="predicted"/>
<dbReference type="Proteomes" id="UP001527882">
    <property type="component" value="Unassembled WGS sequence"/>
</dbReference>
<name>A0ABT4Q426_9BACL</name>
<evidence type="ECO:0000259" key="1">
    <source>
        <dbReference type="Pfam" id="PF01370"/>
    </source>
</evidence>
<evidence type="ECO:0000313" key="3">
    <source>
        <dbReference type="Proteomes" id="UP001527882"/>
    </source>
</evidence>
<dbReference type="RefSeq" id="WP_269879989.1">
    <property type="nucleotide sequence ID" value="NZ_JAQAGZ010000002.1"/>
</dbReference>
<dbReference type="SUPFAM" id="SSF51735">
    <property type="entry name" value="NAD(P)-binding Rossmann-fold domains"/>
    <property type="match status" value="1"/>
</dbReference>
<protein>
    <submittedName>
        <fullName evidence="2">NAD-dependent epimerase/dehydratase family protein</fullName>
    </submittedName>
</protein>
<dbReference type="InterPro" id="IPR036291">
    <property type="entry name" value="NAD(P)-bd_dom_sf"/>
</dbReference>
<organism evidence="2 3">
    <name type="scientific">Paenibacillus gyeongsangnamensis</name>
    <dbReference type="NCBI Taxonomy" id="3388067"/>
    <lineage>
        <taxon>Bacteria</taxon>
        <taxon>Bacillati</taxon>
        <taxon>Bacillota</taxon>
        <taxon>Bacilli</taxon>
        <taxon>Bacillales</taxon>
        <taxon>Paenibacillaceae</taxon>
        <taxon>Paenibacillus</taxon>
    </lineage>
</organism>
<dbReference type="PANTHER" id="PTHR43245">
    <property type="entry name" value="BIFUNCTIONAL POLYMYXIN RESISTANCE PROTEIN ARNA"/>
    <property type="match status" value="1"/>
</dbReference>
<dbReference type="Gene3D" id="3.40.50.720">
    <property type="entry name" value="NAD(P)-binding Rossmann-like Domain"/>
    <property type="match status" value="1"/>
</dbReference>
<dbReference type="EMBL" id="JAQAGZ010000002">
    <property type="protein sequence ID" value="MCZ8511591.1"/>
    <property type="molecule type" value="Genomic_DNA"/>
</dbReference>
<accession>A0ABT4Q426</accession>
<dbReference type="Pfam" id="PF01370">
    <property type="entry name" value="Epimerase"/>
    <property type="match status" value="1"/>
</dbReference>
<dbReference type="InterPro" id="IPR001509">
    <property type="entry name" value="Epimerase_deHydtase"/>
</dbReference>
<dbReference type="InterPro" id="IPR050177">
    <property type="entry name" value="Lipid_A_modif_metabolic_enz"/>
</dbReference>
<evidence type="ECO:0000313" key="2">
    <source>
        <dbReference type="EMBL" id="MCZ8511591.1"/>
    </source>
</evidence>